<organism evidence="6 7">
    <name type="scientific">Ahrensia marina</name>
    <dbReference type="NCBI Taxonomy" id="1514904"/>
    <lineage>
        <taxon>Bacteria</taxon>
        <taxon>Pseudomonadati</taxon>
        <taxon>Pseudomonadota</taxon>
        <taxon>Alphaproteobacteria</taxon>
        <taxon>Hyphomicrobiales</taxon>
        <taxon>Ahrensiaceae</taxon>
        <taxon>Ahrensia</taxon>
    </lineage>
</organism>
<proteinExistence type="predicted"/>
<protein>
    <submittedName>
        <fullName evidence="6">Cytochrome C</fullName>
    </submittedName>
</protein>
<name>A0A0M9GMU7_9HYPH</name>
<dbReference type="GO" id="GO:0009055">
    <property type="term" value="F:electron transfer activity"/>
    <property type="evidence" value="ECO:0007669"/>
    <property type="project" value="InterPro"/>
</dbReference>
<dbReference type="AlphaFoldDB" id="A0A0M9GMU7"/>
<dbReference type="EMBL" id="JXMU01000010">
    <property type="protein sequence ID" value="KPB01597.1"/>
    <property type="molecule type" value="Genomic_DNA"/>
</dbReference>
<keyword evidence="1 4" id="KW-0349">Heme</keyword>
<gene>
    <name evidence="6" type="ORF">SU32_08335</name>
</gene>
<keyword evidence="3 4" id="KW-0408">Iron</keyword>
<reference evidence="6 7" key="1">
    <citation type="submission" date="2015-01" db="EMBL/GenBank/DDBJ databases">
        <title>Ahrensia donghaiensis sp. nov., a novel dimethylsulphoniopropionate-cleavage bacterium isolated from seawater and emended descriptions of the genus Ahrensia and Ahrensia kielensis.</title>
        <authorList>
            <person name="Liu J."/>
        </authorList>
    </citation>
    <scope>NUCLEOTIDE SEQUENCE [LARGE SCALE GENOMIC DNA]</scope>
    <source>
        <strain evidence="6 7">LZD062</strain>
    </source>
</reference>
<evidence type="ECO:0000256" key="2">
    <source>
        <dbReference type="ARBA" id="ARBA00022723"/>
    </source>
</evidence>
<accession>A0A0M9GMU7</accession>
<evidence type="ECO:0000313" key="6">
    <source>
        <dbReference type="EMBL" id="KPB01597.1"/>
    </source>
</evidence>
<dbReference type="PATRIC" id="fig|1514904.3.peg.484"/>
<evidence type="ECO:0000259" key="5">
    <source>
        <dbReference type="PROSITE" id="PS51007"/>
    </source>
</evidence>
<sequence length="108" mass="11565">MTGAALAEVKVPQLSSEQMAGEMAFNENCASCHGTNAAGQDGIAPPLVHFIYEPSHHGDQAFVLAAQNGVRQHHWPFGNMPPVEDVSEGEIQTIIAYVRALQRANGIN</sequence>
<feature type="domain" description="Cytochrome c" evidence="5">
    <location>
        <begin position="16"/>
        <end position="102"/>
    </location>
</feature>
<evidence type="ECO:0000256" key="3">
    <source>
        <dbReference type="ARBA" id="ARBA00023004"/>
    </source>
</evidence>
<evidence type="ECO:0000256" key="4">
    <source>
        <dbReference type="PROSITE-ProRule" id="PRU00433"/>
    </source>
</evidence>
<dbReference type="GO" id="GO:0046872">
    <property type="term" value="F:metal ion binding"/>
    <property type="evidence" value="ECO:0007669"/>
    <property type="project" value="UniProtKB-KW"/>
</dbReference>
<dbReference type="SUPFAM" id="SSF46626">
    <property type="entry name" value="Cytochrome c"/>
    <property type="match status" value="1"/>
</dbReference>
<keyword evidence="2 4" id="KW-0479">Metal-binding</keyword>
<comment type="caution">
    <text evidence="6">The sequence shown here is derived from an EMBL/GenBank/DDBJ whole genome shotgun (WGS) entry which is preliminary data.</text>
</comment>
<dbReference type="OrthoDB" id="7854060at2"/>
<dbReference type="STRING" id="1514904.SU32_08335"/>
<dbReference type="GO" id="GO:0020037">
    <property type="term" value="F:heme binding"/>
    <property type="evidence" value="ECO:0007669"/>
    <property type="project" value="InterPro"/>
</dbReference>
<keyword evidence="7" id="KW-1185">Reference proteome</keyword>
<dbReference type="Pfam" id="PF00034">
    <property type="entry name" value="Cytochrom_C"/>
    <property type="match status" value="1"/>
</dbReference>
<evidence type="ECO:0000256" key="1">
    <source>
        <dbReference type="ARBA" id="ARBA00022617"/>
    </source>
</evidence>
<evidence type="ECO:0000313" key="7">
    <source>
        <dbReference type="Proteomes" id="UP000038011"/>
    </source>
</evidence>
<dbReference type="Gene3D" id="1.10.760.10">
    <property type="entry name" value="Cytochrome c-like domain"/>
    <property type="match status" value="1"/>
</dbReference>
<dbReference type="Proteomes" id="UP000038011">
    <property type="component" value="Unassembled WGS sequence"/>
</dbReference>
<dbReference type="PROSITE" id="PS51007">
    <property type="entry name" value="CYTC"/>
    <property type="match status" value="1"/>
</dbReference>
<dbReference type="InterPro" id="IPR036909">
    <property type="entry name" value="Cyt_c-like_dom_sf"/>
</dbReference>
<dbReference type="InterPro" id="IPR009056">
    <property type="entry name" value="Cyt_c-like_dom"/>
</dbReference>